<dbReference type="InterPro" id="IPR000587">
    <property type="entry name" value="Creatinase_N"/>
</dbReference>
<dbReference type="GO" id="GO:0008235">
    <property type="term" value="F:metalloexopeptidase activity"/>
    <property type="evidence" value="ECO:0007669"/>
    <property type="project" value="UniProtKB-ARBA"/>
</dbReference>
<comment type="caution">
    <text evidence="6">The sequence shown here is derived from an EMBL/GenBank/DDBJ whole genome shotgun (WGS) entry which is preliminary data.</text>
</comment>
<dbReference type="InterPro" id="IPR029149">
    <property type="entry name" value="Creatin/AminoP/Spt16_N"/>
</dbReference>
<proteinExistence type="inferred from homology"/>
<evidence type="ECO:0000259" key="4">
    <source>
        <dbReference type="Pfam" id="PF00557"/>
    </source>
</evidence>
<dbReference type="Proteomes" id="UP000216024">
    <property type="component" value="Unassembled WGS sequence"/>
</dbReference>
<dbReference type="Pfam" id="PF00557">
    <property type="entry name" value="Peptidase_M24"/>
    <property type="match status" value="1"/>
</dbReference>
<reference evidence="6 7" key="1">
    <citation type="submission" date="2017-06" db="EMBL/GenBank/DDBJ databases">
        <title>Draft genome sequence of anaerobic fermentative bacterium Anaeromicrobium sediminis DY2726D isolated from West Pacific Ocean sediments.</title>
        <authorList>
            <person name="Zeng X."/>
        </authorList>
    </citation>
    <scope>NUCLEOTIDE SEQUENCE [LARGE SCALE GENOMIC DNA]</scope>
    <source>
        <strain evidence="6 7">DY2726D</strain>
    </source>
</reference>
<dbReference type="EMBL" id="NIBG01000001">
    <property type="protein sequence ID" value="PAB60953.1"/>
    <property type="molecule type" value="Genomic_DNA"/>
</dbReference>
<keyword evidence="7" id="KW-1185">Reference proteome</keyword>
<dbReference type="GO" id="GO:0004177">
    <property type="term" value="F:aminopeptidase activity"/>
    <property type="evidence" value="ECO:0007669"/>
    <property type="project" value="UniProtKB-ARBA"/>
</dbReference>
<accession>A0A267MQA4</accession>
<dbReference type="Gene3D" id="3.90.230.10">
    <property type="entry name" value="Creatinase/methionine aminopeptidase superfamily"/>
    <property type="match status" value="1"/>
</dbReference>
<evidence type="ECO:0000313" key="7">
    <source>
        <dbReference type="Proteomes" id="UP000216024"/>
    </source>
</evidence>
<dbReference type="OrthoDB" id="9806388at2"/>
<feature type="domain" description="Creatinase N-terminal" evidence="5">
    <location>
        <begin position="9"/>
        <end position="135"/>
    </location>
</feature>
<dbReference type="InterPro" id="IPR050659">
    <property type="entry name" value="Peptidase_M24B"/>
</dbReference>
<dbReference type="SUPFAM" id="SSF55920">
    <property type="entry name" value="Creatinase/aminopeptidase"/>
    <property type="match status" value="1"/>
</dbReference>
<evidence type="ECO:0000313" key="6">
    <source>
        <dbReference type="EMBL" id="PAB60953.1"/>
    </source>
</evidence>
<evidence type="ECO:0000259" key="5">
    <source>
        <dbReference type="Pfam" id="PF01321"/>
    </source>
</evidence>
<dbReference type="PROSITE" id="PS00491">
    <property type="entry name" value="PROLINE_PEPTIDASE"/>
    <property type="match status" value="1"/>
</dbReference>
<dbReference type="CDD" id="cd01092">
    <property type="entry name" value="APP-like"/>
    <property type="match status" value="1"/>
</dbReference>
<dbReference type="InterPro" id="IPR036005">
    <property type="entry name" value="Creatinase/aminopeptidase-like"/>
</dbReference>
<organism evidence="6 7">
    <name type="scientific">Anaeromicrobium sediminis</name>
    <dbReference type="NCBI Taxonomy" id="1478221"/>
    <lineage>
        <taxon>Bacteria</taxon>
        <taxon>Bacillati</taxon>
        <taxon>Bacillota</taxon>
        <taxon>Clostridia</taxon>
        <taxon>Peptostreptococcales</taxon>
        <taxon>Thermotaleaceae</taxon>
        <taxon>Anaeromicrobium</taxon>
    </lineage>
</organism>
<feature type="domain" description="Peptidase M24" evidence="4">
    <location>
        <begin position="142"/>
        <end position="345"/>
    </location>
</feature>
<dbReference type="SUPFAM" id="SSF53092">
    <property type="entry name" value="Creatinase/prolidase N-terminal domain"/>
    <property type="match status" value="1"/>
</dbReference>
<name>A0A267MQA4_9FIRM</name>
<dbReference type="Pfam" id="PF01321">
    <property type="entry name" value="Creatinase_N"/>
    <property type="match status" value="1"/>
</dbReference>
<dbReference type="InterPro" id="IPR000994">
    <property type="entry name" value="Pept_M24"/>
</dbReference>
<protein>
    <submittedName>
        <fullName evidence="6">Xaa-Pro dipeptidase</fullName>
    </submittedName>
</protein>
<dbReference type="FunFam" id="3.90.230.10:FF:000014">
    <property type="entry name" value="Aminopeptidase P family protein"/>
    <property type="match status" value="1"/>
</dbReference>
<sequence length="361" mass="41081">MEVIPIEQRINNLKNLFNESNLEAALIYKPENRRYFSGFTGTSGYVLITKDKNYFLTDFRYVEQAKNQCRAYDILKFDNNSKGNSLYDIIEKLNVRKIGFESEFITLKEYETLKNKISNTDFIPIDDEIKDLRKIKDSIEVEYIRKAASIADEAFAHICSFIKPGITERDIAIELEFFMKKRGATELSFDSIVASGKRSALPHGVYTDKIIENGDFITLDFGCVYEGYCSDMTRTIVVGKANEKQKEIYNIVLEAQKRALENIRPNVECSKIDKIARDYISEKGYGEYFGHGLGHGVGMEVHESPRLSPVSSDILKPNMVVTDEPGIYVPQFGGVRIEDLVVVTNEGHEVLSKSPKELIEL</sequence>
<dbReference type="InterPro" id="IPR001714">
    <property type="entry name" value="Pept_M24_MAP"/>
</dbReference>
<keyword evidence="2" id="KW-0479">Metal-binding</keyword>
<dbReference type="PANTHER" id="PTHR46112">
    <property type="entry name" value="AMINOPEPTIDASE"/>
    <property type="match status" value="1"/>
</dbReference>
<comment type="similarity">
    <text evidence="1">Belongs to the peptidase M24B family.</text>
</comment>
<dbReference type="PANTHER" id="PTHR46112:SF3">
    <property type="entry name" value="AMINOPEPTIDASE YPDF"/>
    <property type="match status" value="1"/>
</dbReference>
<dbReference type="Gene3D" id="3.40.350.10">
    <property type="entry name" value="Creatinase/prolidase N-terminal domain"/>
    <property type="match status" value="1"/>
</dbReference>
<dbReference type="InterPro" id="IPR001131">
    <property type="entry name" value="Peptidase_M24B_aminopep-P_CS"/>
</dbReference>
<evidence type="ECO:0000256" key="1">
    <source>
        <dbReference type="ARBA" id="ARBA00008766"/>
    </source>
</evidence>
<dbReference type="RefSeq" id="WP_095129898.1">
    <property type="nucleotide sequence ID" value="NZ_NIBG01000001.1"/>
</dbReference>
<keyword evidence="3" id="KW-0378">Hydrolase</keyword>
<evidence type="ECO:0000256" key="2">
    <source>
        <dbReference type="ARBA" id="ARBA00022723"/>
    </source>
</evidence>
<gene>
    <name evidence="6" type="ORF">CCE28_00535</name>
</gene>
<dbReference type="AlphaFoldDB" id="A0A267MQA4"/>
<dbReference type="PRINTS" id="PR00599">
    <property type="entry name" value="MAPEPTIDASE"/>
</dbReference>
<dbReference type="GO" id="GO:0046872">
    <property type="term" value="F:metal ion binding"/>
    <property type="evidence" value="ECO:0007669"/>
    <property type="project" value="UniProtKB-KW"/>
</dbReference>
<evidence type="ECO:0000256" key="3">
    <source>
        <dbReference type="ARBA" id="ARBA00022801"/>
    </source>
</evidence>